<dbReference type="RefSeq" id="WP_242286106.1">
    <property type="nucleotide sequence ID" value="NZ_JAKKSL010000002.1"/>
</dbReference>
<dbReference type="EMBL" id="JAKKSL010000002">
    <property type="protein sequence ID" value="MCI2283839.1"/>
    <property type="molecule type" value="Genomic_DNA"/>
</dbReference>
<evidence type="ECO:0000256" key="5">
    <source>
        <dbReference type="ARBA" id="ARBA00023136"/>
    </source>
</evidence>
<dbReference type="SUPFAM" id="SSF81342">
    <property type="entry name" value="Transmembrane di-heme cytochromes"/>
    <property type="match status" value="1"/>
</dbReference>
<keyword evidence="3 6" id="KW-0812">Transmembrane</keyword>
<evidence type="ECO:0000256" key="4">
    <source>
        <dbReference type="ARBA" id="ARBA00022989"/>
    </source>
</evidence>
<reference evidence="8" key="1">
    <citation type="submission" date="2022-01" db="EMBL/GenBank/DDBJ databases">
        <title>Colwellia maritima, isolated from seawater.</title>
        <authorList>
            <person name="Kristyanto S."/>
            <person name="Jung J."/>
            <person name="Jeon C.O."/>
        </authorList>
    </citation>
    <scope>NUCLEOTIDE SEQUENCE</scope>
    <source>
        <strain evidence="8">MSW7</strain>
    </source>
</reference>
<protein>
    <submittedName>
        <fullName evidence="8">Cytochrome b/b6 domain-containing protein</fullName>
    </submittedName>
</protein>
<keyword evidence="5 6" id="KW-0472">Membrane</keyword>
<organism evidence="8 9">
    <name type="scientific">Colwellia maritima</name>
    <dbReference type="NCBI Taxonomy" id="2912588"/>
    <lineage>
        <taxon>Bacteria</taxon>
        <taxon>Pseudomonadati</taxon>
        <taxon>Pseudomonadota</taxon>
        <taxon>Gammaproteobacteria</taxon>
        <taxon>Alteromonadales</taxon>
        <taxon>Colwelliaceae</taxon>
        <taxon>Colwellia</taxon>
    </lineage>
</organism>
<gene>
    <name evidence="8" type="ORF">L3081_11065</name>
</gene>
<keyword evidence="2" id="KW-1003">Cell membrane</keyword>
<evidence type="ECO:0000256" key="3">
    <source>
        <dbReference type="ARBA" id="ARBA00022692"/>
    </source>
</evidence>
<evidence type="ECO:0000313" key="8">
    <source>
        <dbReference type="EMBL" id="MCI2283839.1"/>
    </source>
</evidence>
<name>A0ABS9X0Z5_9GAMM</name>
<dbReference type="InterPro" id="IPR051542">
    <property type="entry name" value="Hydrogenase_cytochrome"/>
</dbReference>
<feature type="transmembrane region" description="Helical" evidence="6">
    <location>
        <begin position="149"/>
        <end position="169"/>
    </location>
</feature>
<dbReference type="InterPro" id="IPR011577">
    <property type="entry name" value="Cyt_b561_bac/Ni-Hgenase"/>
</dbReference>
<feature type="transmembrane region" description="Helical" evidence="6">
    <location>
        <begin position="12"/>
        <end position="30"/>
    </location>
</feature>
<dbReference type="Pfam" id="PF01292">
    <property type="entry name" value="Ni_hydr_CYTB"/>
    <property type="match status" value="1"/>
</dbReference>
<feature type="transmembrane region" description="Helical" evidence="6">
    <location>
        <begin position="98"/>
        <end position="120"/>
    </location>
</feature>
<dbReference type="PANTHER" id="PTHR30485">
    <property type="entry name" value="NI/FE-HYDROGENASE 1 B-TYPE CYTOCHROME SUBUNIT"/>
    <property type="match status" value="1"/>
</dbReference>
<dbReference type="InterPro" id="IPR016174">
    <property type="entry name" value="Di-haem_cyt_TM"/>
</dbReference>
<evidence type="ECO:0000256" key="2">
    <source>
        <dbReference type="ARBA" id="ARBA00022475"/>
    </source>
</evidence>
<feature type="transmembrane region" description="Helical" evidence="6">
    <location>
        <begin position="42"/>
        <end position="60"/>
    </location>
</feature>
<dbReference type="Gene3D" id="1.20.950.20">
    <property type="entry name" value="Transmembrane di-heme cytochromes, Chain C"/>
    <property type="match status" value="1"/>
</dbReference>
<comment type="caution">
    <text evidence="8">The sequence shown here is derived from an EMBL/GenBank/DDBJ whole genome shotgun (WGS) entry which is preliminary data.</text>
</comment>
<accession>A0ABS9X0Z5</accession>
<dbReference type="PANTHER" id="PTHR30485:SF2">
    <property type="entry name" value="BLL0597 PROTEIN"/>
    <property type="match status" value="1"/>
</dbReference>
<evidence type="ECO:0000313" key="9">
    <source>
        <dbReference type="Proteomes" id="UP001139646"/>
    </source>
</evidence>
<evidence type="ECO:0000256" key="6">
    <source>
        <dbReference type="SAM" id="Phobius"/>
    </source>
</evidence>
<keyword evidence="4 6" id="KW-1133">Transmembrane helix</keyword>
<evidence type="ECO:0000256" key="1">
    <source>
        <dbReference type="ARBA" id="ARBA00004651"/>
    </source>
</evidence>
<feature type="transmembrane region" description="Helical" evidence="6">
    <location>
        <begin position="199"/>
        <end position="223"/>
    </location>
</feature>
<sequence>MTKKLFVWDLSVRLFHWLLIISLLSAWYTSDGERGLIDYHLKIGYFILGLILFRITWGIFGTHYAKFSQFLPTKTKLKNYLKKSKQEKGYTTIGHNPLGGLMVVFMLLLILSQAISGLFMNDDVFTTGPYYESASSSVQKIMSFIHHNVFDVILIVSVLHIGAIFYYLFTKKINLIVPMITGYKLSHSEKTSGIKSSKLLLSLIIIIIVAVFLYWLLVLNIPVEEEFYY</sequence>
<proteinExistence type="predicted"/>
<keyword evidence="9" id="KW-1185">Reference proteome</keyword>
<comment type="subcellular location">
    <subcellularLocation>
        <location evidence="1">Cell membrane</location>
        <topology evidence="1">Multi-pass membrane protein</topology>
    </subcellularLocation>
</comment>
<evidence type="ECO:0000259" key="7">
    <source>
        <dbReference type="Pfam" id="PF01292"/>
    </source>
</evidence>
<feature type="domain" description="Cytochrome b561 bacterial/Ni-hydrogenase" evidence="7">
    <location>
        <begin position="7"/>
        <end position="182"/>
    </location>
</feature>
<dbReference type="Proteomes" id="UP001139646">
    <property type="component" value="Unassembled WGS sequence"/>
</dbReference>